<sequence>MSRICLLFACLLCLTPCRAQENPEVAPVAQDIVAAGSLRTQSQRLAKLHRQAAMGIDAERARRELRAGGERVDAALARLARYAQKADTRRTYARCDSLWRELRGELERPGAAAGERVVQLADELMITSGKLALQVEAQAEMPLGRLLDLSTRLNMLGQRLARLTLQIQSGDRSQGLRLDVEQARREFATGLAELDAARENSRAARQAIALARNQWIFFDLAIAQLDPGARKDAQAARNVASSSERIAQMLDEASAQYLRDYGPGRS</sequence>
<feature type="coiled-coil region" evidence="5">
    <location>
        <begin position="180"/>
        <end position="214"/>
    </location>
</feature>
<feature type="signal peptide" evidence="6">
    <location>
        <begin position="1"/>
        <end position="19"/>
    </location>
</feature>
<dbReference type="EMBL" id="RBXP01000017">
    <property type="protein sequence ID" value="RKT50775.1"/>
    <property type="molecule type" value="Genomic_DNA"/>
</dbReference>
<evidence type="ECO:0000256" key="6">
    <source>
        <dbReference type="SAM" id="SignalP"/>
    </source>
</evidence>
<dbReference type="GO" id="GO:0016020">
    <property type="term" value="C:membrane"/>
    <property type="evidence" value="ECO:0007669"/>
    <property type="project" value="UniProtKB-SubCell"/>
</dbReference>
<keyword evidence="9" id="KW-1185">Reference proteome</keyword>
<protein>
    <submittedName>
        <fullName evidence="8">PilJ/NarX-like methyl-accepting chemotaxis transducer</fullName>
    </submittedName>
</protein>
<feature type="domain" description="NarX-like N-terminal" evidence="7">
    <location>
        <begin position="29"/>
        <end position="111"/>
    </location>
</feature>
<keyword evidence="4" id="KW-0472">Membrane</keyword>
<proteinExistence type="predicted"/>
<dbReference type="InterPro" id="IPR029095">
    <property type="entry name" value="NarX-like_N"/>
</dbReference>
<organism evidence="8 9">
    <name type="scientific">Azonexus fungiphilus</name>
    <dbReference type="NCBI Taxonomy" id="146940"/>
    <lineage>
        <taxon>Bacteria</taxon>
        <taxon>Pseudomonadati</taxon>
        <taxon>Pseudomonadota</taxon>
        <taxon>Betaproteobacteria</taxon>
        <taxon>Rhodocyclales</taxon>
        <taxon>Azonexaceae</taxon>
        <taxon>Azonexus</taxon>
    </lineage>
</organism>
<keyword evidence="6" id="KW-0732">Signal</keyword>
<keyword evidence="5" id="KW-0175">Coiled coil</keyword>
<gene>
    <name evidence="8" type="ORF">DFR40_2710</name>
</gene>
<evidence type="ECO:0000256" key="2">
    <source>
        <dbReference type="ARBA" id="ARBA00022692"/>
    </source>
</evidence>
<dbReference type="AlphaFoldDB" id="A0A495VQX3"/>
<keyword evidence="2" id="KW-0812">Transmembrane</keyword>
<evidence type="ECO:0000256" key="5">
    <source>
        <dbReference type="SAM" id="Coils"/>
    </source>
</evidence>
<evidence type="ECO:0000256" key="4">
    <source>
        <dbReference type="ARBA" id="ARBA00023136"/>
    </source>
</evidence>
<comment type="subcellular location">
    <subcellularLocation>
        <location evidence="1">Membrane</location>
        <topology evidence="1">Multi-pass membrane protein</topology>
    </subcellularLocation>
</comment>
<name>A0A495VQX3_9RHOO</name>
<evidence type="ECO:0000313" key="8">
    <source>
        <dbReference type="EMBL" id="RKT50775.1"/>
    </source>
</evidence>
<keyword evidence="3" id="KW-1133">Transmembrane helix</keyword>
<feature type="chain" id="PRO_5019816319" evidence="6">
    <location>
        <begin position="20"/>
        <end position="266"/>
    </location>
</feature>
<evidence type="ECO:0000256" key="1">
    <source>
        <dbReference type="ARBA" id="ARBA00004141"/>
    </source>
</evidence>
<evidence type="ECO:0000313" key="9">
    <source>
        <dbReference type="Proteomes" id="UP000270626"/>
    </source>
</evidence>
<evidence type="ECO:0000259" key="7">
    <source>
        <dbReference type="Pfam" id="PF13675"/>
    </source>
</evidence>
<accession>A0A495VQX3</accession>
<dbReference type="RefSeq" id="WP_170160226.1">
    <property type="nucleotide sequence ID" value="NZ_RBXP01000017.1"/>
</dbReference>
<evidence type="ECO:0000256" key="3">
    <source>
        <dbReference type="ARBA" id="ARBA00022989"/>
    </source>
</evidence>
<comment type="caution">
    <text evidence="8">The sequence shown here is derived from an EMBL/GenBank/DDBJ whole genome shotgun (WGS) entry which is preliminary data.</text>
</comment>
<dbReference type="Pfam" id="PF13675">
    <property type="entry name" value="PilJ"/>
    <property type="match status" value="1"/>
</dbReference>
<dbReference type="Proteomes" id="UP000270626">
    <property type="component" value="Unassembled WGS sequence"/>
</dbReference>
<reference evidence="8 9" key="1">
    <citation type="submission" date="2018-10" db="EMBL/GenBank/DDBJ databases">
        <title>Genomic Encyclopedia of Type Strains, Phase IV (KMG-IV): sequencing the most valuable type-strain genomes for metagenomic binning, comparative biology and taxonomic classification.</title>
        <authorList>
            <person name="Goeker M."/>
        </authorList>
    </citation>
    <scope>NUCLEOTIDE SEQUENCE [LARGE SCALE GENOMIC DNA]</scope>
    <source>
        <strain evidence="8 9">DSM 23841</strain>
    </source>
</reference>